<dbReference type="Proteomes" id="UP000245771">
    <property type="component" value="Unassembled WGS sequence"/>
</dbReference>
<dbReference type="AlphaFoldDB" id="A0A316V664"/>
<keyword evidence="6" id="KW-0106">Calcium</keyword>
<organism evidence="9 10">
    <name type="scientific">Meira miltonrushii</name>
    <dbReference type="NCBI Taxonomy" id="1280837"/>
    <lineage>
        <taxon>Eukaryota</taxon>
        <taxon>Fungi</taxon>
        <taxon>Dikarya</taxon>
        <taxon>Basidiomycota</taxon>
        <taxon>Ustilaginomycotina</taxon>
        <taxon>Exobasidiomycetes</taxon>
        <taxon>Exobasidiales</taxon>
        <taxon>Brachybasidiaceae</taxon>
        <taxon>Meira</taxon>
    </lineage>
</organism>
<dbReference type="RefSeq" id="XP_025353234.1">
    <property type="nucleotide sequence ID" value="XM_025499444.1"/>
</dbReference>
<dbReference type="GO" id="GO:0046872">
    <property type="term" value="F:metal ion binding"/>
    <property type="evidence" value="ECO:0007669"/>
    <property type="project" value="UniProtKB-KW"/>
</dbReference>
<keyword evidence="7" id="KW-1015">Disulfide bond</keyword>
<accession>A0A316V664</accession>
<feature type="chain" id="PRO_5016188760" description="Carboxylic ester hydrolase" evidence="8">
    <location>
        <begin position="25"/>
        <end position="587"/>
    </location>
</feature>
<dbReference type="GeneID" id="37021225"/>
<comment type="similarity">
    <text evidence="1 8">Belongs to the tannase family.</text>
</comment>
<reference evidence="9 10" key="1">
    <citation type="journal article" date="2018" name="Mol. Biol. Evol.">
        <title>Broad Genomic Sampling Reveals a Smut Pathogenic Ancestry of the Fungal Clade Ustilaginomycotina.</title>
        <authorList>
            <person name="Kijpornyongpan T."/>
            <person name="Mondo S.J."/>
            <person name="Barry K."/>
            <person name="Sandor L."/>
            <person name="Lee J."/>
            <person name="Lipzen A."/>
            <person name="Pangilinan J."/>
            <person name="LaButti K."/>
            <person name="Hainaut M."/>
            <person name="Henrissat B."/>
            <person name="Grigoriev I.V."/>
            <person name="Spatafora J.W."/>
            <person name="Aime M.C."/>
        </authorList>
    </citation>
    <scope>NUCLEOTIDE SEQUENCE [LARGE SCALE GENOMIC DNA]</scope>
    <source>
        <strain evidence="9 10">MCA 3882</strain>
    </source>
</reference>
<evidence type="ECO:0000256" key="3">
    <source>
        <dbReference type="ARBA" id="ARBA00022723"/>
    </source>
</evidence>
<dbReference type="InterPro" id="IPR011118">
    <property type="entry name" value="Tannase/feruloyl_esterase"/>
</dbReference>
<evidence type="ECO:0000313" key="10">
    <source>
        <dbReference type="Proteomes" id="UP000245771"/>
    </source>
</evidence>
<dbReference type="PANTHER" id="PTHR33938:SF8">
    <property type="entry name" value="CARBOXYLIC ESTER HYDROLASE"/>
    <property type="match status" value="1"/>
</dbReference>
<dbReference type="EMBL" id="KZ819605">
    <property type="protein sequence ID" value="PWN32932.1"/>
    <property type="molecule type" value="Genomic_DNA"/>
</dbReference>
<dbReference type="PANTHER" id="PTHR33938">
    <property type="entry name" value="FERULOYL ESTERASE B-RELATED"/>
    <property type="match status" value="1"/>
</dbReference>
<keyword evidence="5 8" id="KW-0378">Hydrolase</keyword>
<evidence type="ECO:0000313" key="9">
    <source>
        <dbReference type="EMBL" id="PWN32932.1"/>
    </source>
</evidence>
<dbReference type="EC" id="3.1.1.-" evidence="8"/>
<dbReference type="OrthoDB" id="3039123at2759"/>
<keyword evidence="3" id="KW-0479">Metal-binding</keyword>
<proteinExistence type="inferred from homology"/>
<dbReference type="SUPFAM" id="SSF53474">
    <property type="entry name" value="alpha/beta-Hydrolases"/>
    <property type="match status" value="1"/>
</dbReference>
<sequence>MRLLAPTFLAALATFGSLSAFANGKSTQKCDSSSFSSLLGTQSIPGAEVIEVEAKELKKYHSVSTHPRYQDAEIDACEVNLYFINPGMNSTRVTVSVWLPTSLDKWNGRYMGTGGGGWQCTMGKHALNYAVSNGAAAATTDGGLHGEPFLTDYTLVTPGNPDNFLLERLGHRAIHDMTVAAKEVIEQFFGRKPSNNYYMGCSTGGRQGLMEAARYPEDYDGILVGAPATLFPKFAVRILAETAAMNKYNTYPNACEFEAIRQASIEECDHLDGRIDTIVARPDLCKFTAQKAVGRPFADTCEGNGETKEVSYEAARVYQIALSGAYDNNGRYIGSGFDIGFEGTLAGICPLSVVVDKASGKRTPVPFPFSRQYVEDYLLKGMQKVDWKKVSLEDLADWQEQSEREYTGILEASDDLSRFRDRGGKIMWYHGQEDPIIPTGVSYGKWDQIRQRMYPSSSISEYVEQMQSFIRFYVVPGMSHCNPAPSRENGQAPFVDESTIAQLVQWVEEGNAPERMHVSRVTDPVQREVCQWPQRPKYVDNASKLTCVQDSLSVFGRFPPISDWPTRFIEVLPNYLFLRTKKVAGEL</sequence>
<dbReference type="Gene3D" id="3.40.50.1820">
    <property type="entry name" value="alpha/beta hydrolase"/>
    <property type="match status" value="1"/>
</dbReference>
<protein>
    <recommendedName>
        <fullName evidence="8">Carboxylic ester hydrolase</fullName>
        <ecNumber evidence="8">3.1.1.-</ecNumber>
    </recommendedName>
</protein>
<feature type="signal peptide" evidence="8">
    <location>
        <begin position="1"/>
        <end position="24"/>
    </location>
</feature>
<name>A0A316V664_9BASI</name>
<keyword evidence="2" id="KW-0719">Serine esterase</keyword>
<dbReference type="InParanoid" id="A0A316V664"/>
<evidence type="ECO:0000256" key="5">
    <source>
        <dbReference type="ARBA" id="ARBA00022801"/>
    </source>
</evidence>
<evidence type="ECO:0000256" key="7">
    <source>
        <dbReference type="ARBA" id="ARBA00023157"/>
    </source>
</evidence>
<dbReference type="STRING" id="1280837.A0A316V664"/>
<dbReference type="GO" id="GO:0030600">
    <property type="term" value="F:feruloyl esterase activity"/>
    <property type="evidence" value="ECO:0007669"/>
    <property type="project" value="UniProtKB-ARBA"/>
</dbReference>
<keyword evidence="4 8" id="KW-0732">Signal</keyword>
<dbReference type="Pfam" id="PF07519">
    <property type="entry name" value="Tannase"/>
    <property type="match status" value="1"/>
</dbReference>
<evidence type="ECO:0000256" key="1">
    <source>
        <dbReference type="ARBA" id="ARBA00006249"/>
    </source>
</evidence>
<evidence type="ECO:0000256" key="2">
    <source>
        <dbReference type="ARBA" id="ARBA00022487"/>
    </source>
</evidence>
<keyword evidence="10" id="KW-1185">Reference proteome</keyword>
<evidence type="ECO:0000256" key="6">
    <source>
        <dbReference type="ARBA" id="ARBA00022837"/>
    </source>
</evidence>
<evidence type="ECO:0000256" key="8">
    <source>
        <dbReference type="RuleBase" id="RU361238"/>
    </source>
</evidence>
<gene>
    <name evidence="9" type="ORF">FA14DRAFT_162144</name>
</gene>
<dbReference type="InterPro" id="IPR029058">
    <property type="entry name" value="AB_hydrolase_fold"/>
</dbReference>
<evidence type="ECO:0000256" key="4">
    <source>
        <dbReference type="ARBA" id="ARBA00022729"/>
    </source>
</evidence>